<feature type="active site" description="Glycyl thioester intermediate" evidence="9">
    <location>
        <position position="425"/>
    </location>
</feature>
<dbReference type="FunFam" id="1.10.10.2660:FF:000001">
    <property type="entry name" value="Ubiquitin-activating enzyme E1 1"/>
    <property type="match status" value="1"/>
</dbReference>
<dbReference type="Gene3D" id="1.10.10.2660">
    <property type="entry name" value="Ubiquitin-activating enzyme E1, SCCH domain"/>
    <property type="match status" value="1"/>
</dbReference>
<dbReference type="Gene3D" id="3.10.290.60">
    <property type="entry name" value="Ubiquitin-activating enzyme E1, UFD domain"/>
    <property type="match status" value="1"/>
</dbReference>
<dbReference type="GO" id="GO:0005737">
    <property type="term" value="C:cytoplasm"/>
    <property type="evidence" value="ECO:0007669"/>
    <property type="project" value="TreeGrafter"/>
</dbReference>
<dbReference type="InterPro" id="IPR042449">
    <property type="entry name" value="Ub-E1_IAD_1"/>
</dbReference>
<dbReference type="EMBL" id="JABSTV010001252">
    <property type="protein sequence ID" value="KAH7947120.1"/>
    <property type="molecule type" value="Genomic_DNA"/>
</dbReference>
<keyword evidence="6" id="KW-0547">Nucleotide-binding</keyword>
<dbReference type="VEuPathDB" id="VectorBase:RSAN_034182"/>
<organism evidence="12 13">
    <name type="scientific">Rhipicephalus sanguineus</name>
    <name type="common">Brown dog tick</name>
    <name type="synonym">Ixodes sanguineus</name>
    <dbReference type="NCBI Taxonomy" id="34632"/>
    <lineage>
        <taxon>Eukaryota</taxon>
        <taxon>Metazoa</taxon>
        <taxon>Ecdysozoa</taxon>
        <taxon>Arthropoda</taxon>
        <taxon>Chelicerata</taxon>
        <taxon>Arachnida</taxon>
        <taxon>Acari</taxon>
        <taxon>Parasitiformes</taxon>
        <taxon>Ixodida</taxon>
        <taxon>Ixodoidea</taxon>
        <taxon>Ixodidae</taxon>
        <taxon>Rhipicephalinae</taxon>
        <taxon>Rhipicephalus</taxon>
        <taxon>Rhipicephalus</taxon>
    </lineage>
</organism>
<evidence type="ECO:0000313" key="12">
    <source>
        <dbReference type="EMBL" id="KAH7947120.1"/>
    </source>
</evidence>
<dbReference type="GO" id="GO:0006511">
    <property type="term" value="P:ubiquitin-dependent protein catabolic process"/>
    <property type="evidence" value="ECO:0007669"/>
    <property type="project" value="TreeGrafter"/>
</dbReference>
<evidence type="ECO:0000256" key="8">
    <source>
        <dbReference type="ARBA" id="ARBA00022840"/>
    </source>
</evidence>
<evidence type="ECO:0000313" key="13">
    <source>
        <dbReference type="Proteomes" id="UP000821837"/>
    </source>
</evidence>
<keyword evidence="5" id="KW-0436">Ligase</keyword>
<protein>
    <recommendedName>
        <fullName evidence="4">E1 ubiquitin-activating enzyme</fullName>
        <ecNumber evidence="4">6.2.1.45</ecNumber>
    </recommendedName>
</protein>
<comment type="pathway">
    <text evidence="2">Protein modification; protein ubiquitination.</text>
</comment>
<dbReference type="InterPro" id="IPR045886">
    <property type="entry name" value="ThiF/MoeB/HesA"/>
</dbReference>
<feature type="domain" description="Ubiquitin-activating enzyme E1 C-terminal" evidence="11">
    <location>
        <begin position="724"/>
        <end position="795"/>
    </location>
</feature>
<dbReference type="PANTHER" id="PTHR10953">
    <property type="entry name" value="UBIQUITIN-ACTIVATING ENZYME E1"/>
    <property type="match status" value="1"/>
</dbReference>
<dbReference type="InterPro" id="IPR038252">
    <property type="entry name" value="UBA_E1_C_sf"/>
</dbReference>
<dbReference type="SMART" id="SM00985">
    <property type="entry name" value="UBA_e1_C"/>
    <property type="match status" value="1"/>
</dbReference>
<evidence type="ECO:0000256" key="9">
    <source>
        <dbReference type="PROSITE-ProRule" id="PRU10132"/>
    </source>
</evidence>
<evidence type="ECO:0000256" key="5">
    <source>
        <dbReference type="ARBA" id="ARBA00022598"/>
    </source>
</evidence>
<comment type="similarity">
    <text evidence="3">Belongs to the ubiquitin-activating E1 family.</text>
</comment>
<dbReference type="Proteomes" id="UP000821837">
    <property type="component" value="Chromosome 6"/>
</dbReference>
<comment type="caution">
    <text evidence="12">The sequence shown here is derived from an EMBL/GenBank/DDBJ whole genome shotgun (WGS) entry which is preliminary data.</text>
</comment>
<evidence type="ECO:0000256" key="7">
    <source>
        <dbReference type="ARBA" id="ARBA00022786"/>
    </source>
</evidence>
<evidence type="ECO:0000256" key="3">
    <source>
        <dbReference type="ARBA" id="ARBA00005673"/>
    </source>
</evidence>
<name>A0A9D4PMK7_RHISA</name>
<dbReference type="PANTHER" id="PTHR10953:SF4">
    <property type="entry name" value="UBIQUITIN-ACTIVATING ENZYME E1 C-TERMINAL DOMAIN-CONTAINING PROTEIN"/>
    <property type="match status" value="1"/>
</dbReference>
<evidence type="ECO:0000256" key="6">
    <source>
        <dbReference type="ARBA" id="ARBA00022741"/>
    </source>
</evidence>
<dbReference type="GO" id="GO:0005524">
    <property type="term" value="F:ATP binding"/>
    <property type="evidence" value="ECO:0007669"/>
    <property type="project" value="UniProtKB-KW"/>
</dbReference>
<dbReference type="InterPro" id="IPR035985">
    <property type="entry name" value="Ubiquitin-activating_enz"/>
</dbReference>
<gene>
    <name evidence="12" type="ORF">HPB52_007566</name>
</gene>
<evidence type="ECO:0000259" key="11">
    <source>
        <dbReference type="SMART" id="SM00985"/>
    </source>
</evidence>
<dbReference type="FunFam" id="3.40.50.720:FF:000015">
    <property type="entry name" value="Ubiquitin-activating enzyme E1 1"/>
    <property type="match status" value="1"/>
</dbReference>
<evidence type="ECO:0000256" key="10">
    <source>
        <dbReference type="SAM" id="MobiDB-lite"/>
    </source>
</evidence>
<evidence type="ECO:0000256" key="2">
    <source>
        <dbReference type="ARBA" id="ARBA00004906"/>
    </source>
</evidence>
<dbReference type="InterPro" id="IPR019572">
    <property type="entry name" value="UBA_E1_SCCH"/>
</dbReference>
<sequence>MPPYRKYRTVHKFGKRRRKRVKRLADAFVSPTVITSGNGALSESGSVDETTAGTTTSGGIVMPTGGSLGPDSQDQRRRIDTTFLSNDDRDQLQQKADEKIAALSSLSATERKLRTLATMRNDTAPSTSAATYTVVDIDLVNELLCSRAKCNECGEPKCLEDAAEVVALAKEKNASSAKPLESLDEKLLSTLAHVSSGSLCPMQAVIGGITAQEIMKVRAVSGIVIIEMLSHSACSGKFNPIQQWFYFDALECLPQSGTVSEESATSLVGAGAIGCELLKNFAMMGLGAEDGCIYITDMDVIERSNLNRQFLFRPWDVGRMKAGTAAGAVKKMNPNVKIVAHENRVGVDTENIYTDDFFEALDGVANALDNVDTRIYMDRRCVYYRKPLLESGTLGTKGNVQVVIPHLTESYSSSQDPPEKSIPICTLKNFPNAIEHTLQWARDEFEGLFRQCADNSVQYLKDPRFMEKTLKLPGNQPLEVLEGVKQMLVDERPTSFADCIAWARLRFQDQYNNQIRQLLYNFPEDQTTSSGALFWSGPKRCPKPIEFDPNEARTWLTCNVALAMQTLHMDYIVAAANLRAAMFGLPKCTDREEIARVLKLVKVPPFEPRQGVRIAVTDAEAQQSMGGPTETSVAYLGKKFLKNGNSRTLGQSNLITKPCPTQKVLLLYQTSSVNKLLHFSLSSLTDLCFNHVVSATRSWYFLLCKIFLCSTLQLVQGHNKLELYKNGFVNLALPFFGFSEPIAAKKNKVEERLKLLMSEVVKKVSQRPIDPHVRALVFELCCNDKDGEDVEVPYVRYLLPK</sequence>
<dbReference type="Gene3D" id="3.40.50.720">
    <property type="entry name" value="NAD(P)-binding Rossmann-like Domain"/>
    <property type="match status" value="1"/>
</dbReference>
<dbReference type="Pfam" id="PF09358">
    <property type="entry name" value="E1_UFD"/>
    <property type="match status" value="1"/>
</dbReference>
<evidence type="ECO:0000256" key="1">
    <source>
        <dbReference type="ARBA" id="ARBA00000488"/>
    </source>
</evidence>
<dbReference type="InterPro" id="IPR042063">
    <property type="entry name" value="Ubi_acti_E1_SCCH"/>
</dbReference>
<dbReference type="Gene3D" id="3.50.50.80">
    <property type="entry name" value="Ubiquitin-activating enzyme E1, inactive adenylation domain, subdomain 1"/>
    <property type="match status" value="1"/>
</dbReference>
<dbReference type="Pfam" id="PF10585">
    <property type="entry name" value="UBA_E1_SCCH"/>
    <property type="match status" value="1"/>
</dbReference>
<reference evidence="12" key="2">
    <citation type="submission" date="2021-09" db="EMBL/GenBank/DDBJ databases">
        <authorList>
            <person name="Jia N."/>
            <person name="Wang J."/>
            <person name="Shi W."/>
            <person name="Du L."/>
            <person name="Sun Y."/>
            <person name="Zhan W."/>
            <person name="Jiang J."/>
            <person name="Wang Q."/>
            <person name="Zhang B."/>
            <person name="Ji P."/>
            <person name="Sakyi L.B."/>
            <person name="Cui X."/>
            <person name="Yuan T."/>
            <person name="Jiang B."/>
            <person name="Yang W."/>
            <person name="Lam T.T.-Y."/>
            <person name="Chang Q."/>
            <person name="Ding S."/>
            <person name="Wang X."/>
            <person name="Zhu J."/>
            <person name="Ruan X."/>
            <person name="Zhao L."/>
            <person name="Wei J."/>
            <person name="Que T."/>
            <person name="Du C."/>
            <person name="Cheng J."/>
            <person name="Dai P."/>
            <person name="Han X."/>
            <person name="Huang E."/>
            <person name="Gao Y."/>
            <person name="Liu J."/>
            <person name="Shao H."/>
            <person name="Ye R."/>
            <person name="Li L."/>
            <person name="Wei W."/>
            <person name="Wang X."/>
            <person name="Wang C."/>
            <person name="Huo Q."/>
            <person name="Li W."/>
            <person name="Guo W."/>
            <person name="Chen H."/>
            <person name="Chen S."/>
            <person name="Zhou L."/>
            <person name="Zhou L."/>
            <person name="Ni X."/>
            <person name="Tian J."/>
            <person name="Zhou Y."/>
            <person name="Sheng Y."/>
            <person name="Liu T."/>
            <person name="Pan Y."/>
            <person name="Xia L."/>
            <person name="Li J."/>
            <person name="Zhao F."/>
            <person name="Cao W."/>
        </authorList>
    </citation>
    <scope>NUCLEOTIDE SEQUENCE</scope>
    <source>
        <strain evidence="12">Rsan-2018</strain>
        <tissue evidence="12">Larvae</tissue>
    </source>
</reference>
<dbReference type="GO" id="GO:0006974">
    <property type="term" value="P:DNA damage response"/>
    <property type="evidence" value="ECO:0007669"/>
    <property type="project" value="TreeGrafter"/>
</dbReference>
<accession>A0A9D4PMK7</accession>
<dbReference type="SUPFAM" id="SSF69572">
    <property type="entry name" value="Activating enzymes of the ubiquitin-like proteins"/>
    <property type="match status" value="2"/>
</dbReference>
<dbReference type="InterPro" id="IPR033127">
    <property type="entry name" value="UBQ-activ_enz_E1_Cys_AS"/>
</dbReference>
<evidence type="ECO:0000256" key="4">
    <source>
        <dbReference type="ARBA" id="ARBA00012990"/>
    </source>
</evidence>
<feature type="compositionally biased region" description="Polar residues" evidence="10">
    <location>
        <begin position="35"/>
        <end position="58"/>
    </location>
</feature>
<dbReference type="PROSITE" id="PS00865">
    <property type="entry name" value="UBIQUITIN_ACTIVAT_2"/>
    <property type="match status" value="1"/>
</dbReference>
<comment type="catalytic activity">
    <reaction evidence="1">
        <text>ATP + ubiquitin + [E1 ubiquitin-activating enzyme]-L-cysteine = AMP + diphosphate + S-ubiquitinyl-[E1 ubiquitin-activating enzyme]-L-cysteine.</text>
        <dbReference type="EC" id="6.2.1.45"/>
    </reaction>
</comment>
<dbReference type="InterPro" id="IPR018965">
    <property type="entry name" value="Ub-activating_enz_E1_C"/>
</dbReference>
<dbReference type="GO" id="GO:0005634">
    <property type="term" value="C:nucleus"/>
    <property type="evidence" value="ECO:0007669"/>
    <property type="project" value="TreeGrafter"/>
</dbReference>
<dbReference type="GO" id="GO:0004839">
    <property type="term" value="F:ubiquitin activating enzyme activity"/>
    <property type="evidence" value="ECO:0007669"/>
    <property type="project" value="UniProtKB-EC"/>
</dbReference>
<dbReference type="EC" id="6.2.1.45" evidence="4"/>
<dbReference type="AlphaFoldDB" id="A0A9D4PMK7"/>
<feature type="region of interest" description="Disordered" evidence="10">
    <location>
        <begin position="35"/>
        <end position="75"/>
    </location>
</feature>
<proteinExistence type="inferred from homology"/>
<keyword evidence="13" id="KW-1185">Reference proteome</keyword>
<keyword evidence="7" id="KW-0833">Ubl conjugation pathway</keyword>
<keyword evidence="8" id="KW-0067">ATP-binding</keyword>
<reference evidence="12" key="1">
    <citation type="journal article" date="2020" name="Cell">
        <title>Large-Scale Comparative Analyses of Tick Genomes Elucidate Their Genetic Diversity and Vector Capacities.</title>
        <authorList>
            <consortium name="Tick Genome and Microbiome Consortium (TIGMIC)"/>
            <person name="Jia N."/>
            <person name="Wang J."/>
            <person name="Shi W."/>
            <person name="Du L."/>
            <person name="Sun Y."/>
            <person name="Zhan W."/>
            <person name="Jiang J.F."/>
            <person name="Wang Q."/>
            <person name="Zhang B."/>
            <person name="Ji P."/>
            <person name="Bell-Sakyi L."/>
            <person name="Cui X.M."/>
            <person name="Yuan T.T."/>
            <person name="Jiang B.G."/>
            <person name="Yang W.F."/>
            <person name="Lam T.T."/>
            <person name="Chang Q.C."/>
            <person name="Ding S.J."/>
            <person name="Wang X.J."/>
            <person name="Zhu J.G."/>
            <person name="Ruan X.D."/>
            <person name="Zhao L."/>
            <person name="Wei J.T."/>
            <person name="Ye R.Z."/>
            <person name="Que T.C."/>
            <person name="Du C.H."/>
            <person name="Zhou Y.H."/>
            <person name="Cheng J.X."/>
            <person name="Dai P.F."/>
            <person name="Guo W.B."/>
            <person name="Han X.H."/>
            <person name="Huang E.J."/>
            <person name="Li L.F."/>
            <person name="Wei W."/>
            <person name="Gao Y.C."/>
            <person name="Liu J.Z."/>
            <person name="Shao H.Z."/>
            <person name="Wang X."/>
            <person name="Wang C.C."/>
            <person name="Yang T.C."/>
            <person name="Huo Q.B."/>
            <person name="Li W."/>
            <person name="Chen H.Y."/>
            <person name="Chen S.E."/>
            <person name="Zhou L.G."/>
            <person name="Ni X.B."/>
            <person name="Tian J.H."/>
            <person name="Sheng Y."/>
            <person name="Liu T."/>
            <person name="Pan Y.S."/>
            <person name="Xia L.Y."/>
            <person name="Li J."/>
            <person name="Zhao F."/>
            <person name="Cao W.C."/>
        </authorList>
    </citation>
    <scope>NUCLEOTIDE SEQUENCE</scope>
    <source>
        <strain evidence="12">Rsan-2018</strain>
    </source>
</reference>